<feature type="transmembrane region" description="Helical" evidence="7">
    <location>
        <begin position="5581"/>
        <end position="5601"/>
    </location>
</feature>
<dbReference type="SUPFAM" id="SSF103473">
    <property type="entry name" value="MFS general substrate transporter"/>
    <property type="match status" value="1"/>
</dbReference>
<dbReference type="Pfam" id="PF01476">
    <property type="entry name" value="LysM"/>
    <property type="match status" value="1"/>
</dbReference>
<feature type="transmembrane region" description="Helical" evidence="7">
    <location>
        <begin position="5274"/>
        <end position="5296"/>
    </location>
</feature>
<accession>A0A9W6R9Q9</accession>
<feature type="region of interest" description="Disordered" evidence="6">
    <location>
        <begin position="5972"/>
        <end position="5996"/>
    </location>
</feature>
<feature type="domain" description="LysM" evidence="8">
    <location>
        <begin position="2573"/>
        <end position="2617"/>
    </location>
</feature>
<feature type="compositionally biased region" description="Low complexity" evidence="6">
    <location>
        <begin position="242"/>
        <end position="266"/>
    </location>
</feature>
<feature type="transmembrane region" description="Helical" evidence="7">
    <location>
        <begin position="22"/>
        <end position="44"/>
    </location>
</feature>
<protein>
    <recommendedName>
        <fullName evidence="8">LysM domain-containing protein</fullName>
    </recommendedName>
</protein>
<feature type="compositionally biased region" description="Polar residues" evidence="6">
    <location>
        <begin position="4908"/>
        <end position="4919"/>
    </location>
</feature>
<keyword evidence="4 7" id="KW-1133">Transmembrane helix</keyword>
<feature type="transmembrane region" description="Helical" evidence="7">
    <location>
        <begin position="4059"/>
        <end position="4079"/>
    </location>
</feature>
<dbReference type="CDD" id="cd06174">
    <property type="entry name" value="MFS"/>
    <property type="match status" value="1"/>
</dbReference>
<feature type="transmembrane region" description="Helical" evidence="7">
    <location>
        <begin position="5666"/>
        <end position="5687"/>
    </location>
</feature>
<evidence type="ECO:0000256" key="4">
    <source>
        <dbReference type="ARBA" id="ARBA00022989"/>
    </source>
</evidence>
<feature type="transmembrane region" description="Helical" evidence="7">
    <location>
        <begin position="5468"/>
        <end position="5490"/>
    </location>
</feature>
<evidence type="ECO:0000313" key="10">
    <source>
        <dbReference type="Proteomes" id="UP001165136"/>
    </source>
</evidence>
<dbReference type="Gene3D" id="3.40.50.150">
    <property type="entry name" value="Vaccinia Virus protein VP39"/>
    <property type="match status" value="1"/>
</dbReference>
<comment type="subcellular location">
    <subcellularLocation>
        <location evidence="1">Membrane</location>
        <topology evidence="1">Multi-pass membrane protein</topology>
    </subcellularLocation>
</comment>
<evidence type="ECO:0000256" key="7">
    <source>
        <dbReference type="SAM" id="Phobius"/>
    </source>
</evidence>
<feature type="transmembrane region" description="Helical" evidence="7">
    <location>
        <begin position="3996"/>
        <end position="4022"/>
    </location>
</feature>
<evidence type="ECO:0000256" key="5">
    <source>
        <dbReference type="ARBA" id="ARBA00023136"/>
    </source>
</evidence>
<dbReference type="InterPro" id="IPR022369">
    <property type="entry name" value="Integral_membrane_TerC_rswitch"/>
</dbReference>
<feature type="region of interest" description="Disordered" evidence="6">
    <location>
        <begin position="1965"/>
        <end position="2006"/>
    </location>
</feature>
<feature type="region of interest" description="Disordered" evidence="6">
    <location>
        <begin position="1724"/>
        <end position="1743"/>
    </location>
</feature>
<feature type="transmembrane region" description="Helical" evidence="7">
    <location>
        <begin position="4114"/>
        <end position="4131"/>
    </location>
</feature>
<feature type="transmembrane region" description="Helical" evidence="7">
    <location>
        <begin position="4940"/>
        <end position="4961"/>
    </location>
</feature>
<dbReference type="Gene3D" id="3.10.350.10">
    <property type="entry name" value="LysM domain"/>
    <property type="match status" value="1"/>
</dbReference>
<feature type="transmembrane region" description="Helical" evidence="7">
    <location>
        <begin position="5439"/>
        <end position="5462"/>
    </location>
</feature>
<feature type="transmembrane region" description="Helical" evidence="7">
    <location>
        <begin position="5067"/>
        <end position="5087"/>
    </location>
</feature>
<dbReference type="Gene3D" id="2.40.10.10">
    <property type="entry name" value="Trypsin-like serine proteases"/>
    <property type="match status" value="2"/>
</dbReference>
<feature type="compositionally biased region" description="Gly residues" evidence="6">
    <location>
        <begin position="1972"/>
        <end position="1981"/>
    </location>
</feature>
<feature type="compositionally biased region" description="Low complexity" evidence="6">
    <location>
        <begin position="1316"/>
        <end position="1326"/>
    </location>
</feature>
<dbReference type="SMART" id="SM00257">
    <property type="entry name" value="LysM"/>
    <property type="match status" value="3"/>
</dbReference>
<comment type="caution">
    <text evidence="9">The sequence shown here is derived from an EMBL/GenBank/DDBJ whole genome shotgun (WGS) entry which is preliminary data.</text>
</comment>
<feature type="transmembrane region" description="Helical" evidence="7">
    <location>
        <begin position="5760"/>
        <end position="5778"/>
    </location>
</feature>
<feature type="transmembrane region" description="Helical" evidence="7">
    <location>
        <begin position="5699"/>
        <end position="5718"/>
    </location>
</feature>
<feature type="compositionally biased region" description="Polar residues" evidence="6">
    <location>
        <begin position="113"/>
        <end position="125"/>
    </location>
</feature>
<feature type="compositionally biased region" description="Basic and acidic residues" evidence="6">
    <location>
        <begin position="4890"/>
        <end position="4904"/>
    </location>
</feature>
<feature type="region of interest" description="Disordered" evidence="6">
    <location>
        <begin position="453"/>
        <end position="480"/>
    </location>
</feature>
<keyword evidence="3 7" id="KW-0812">Transmembrane</keyword>
<dbReference type="InterPro" id="IPR029063">
    <property type="entry name" value="SAM-dependent_MTases_sf"/>
</dbReference>
<evidence type="ECO:0000313" key="9">
    <source>
        <dbReference type="EMBL" id="GLY70830.1"/>
    </source>
</evidence>
<dbReference type="GO" id="GO:0016020">
    <property type="term" value="C:membrane"/>
    <property type="evidence" value="ECO:0007669"/>
    <property type="project" value="UniProtKB-SubCell"/>
</dbReference>
<evidence type="ECO:0000256" key="1">
    <source>
        <dbReference type="ARBA" id="ARBA00004141"/>
    </source>
</evidence>
<keyword evidence="10" id="KW-1185">Reference proteome</keyword>
<keyword evidence="5 7" id="KW-0472">Membrane</keyword>
<name>A0A9W6R9Q9_9PSEU</name>
<dbReference type="InterPro" id="IPR009003">
    <property type="entry name" value="Peptidase_S1_PA"/>
</dbReference>
<feature type="region of interest" description="Disordered" evidence="6">
    <location>
        <begin position="565"/>
        <end position="589"/>
    </location>
</feature>
<evidence type="ECO:0000259" key="8">
    <source>
        <dbReference type="PROSITE" id="PS51782"/>
    </source>
</evidence>
<dbReference type="NCBIfam" id="TIGR03718">
    <property type="entry name" value="R_switched_Alx"/>
    <property type="match status" value="1"/>
</dbReference>
<dbReference type="PROSITE" id="PS51782">
    <property type="entry name" value="LYSM"/>
    <property type="match status" value="1"/>
</dbReference>
<feature type="transmembrane region" description="Helical" evidence="7">
    <location>
        <begin position="5550"/>
        <end position="5569"/>
    </location>
</feature>
<feature type="transmembrane region" description="Helical" evidence="7">
    <location>
        <begin position="5730"/>
        <end position="5748"/>
    </location>
</feature>
<feature type="compositionally biased region" description="Polar residues" evidence="6">
    <location>
        <begin position="192"/>
        <end position="204"/>
    </location>
</feature>
<feature type="transmembrane region" description="Helical" evidence="7">
    <location>
        <begin position="5008"/>
        <end position="5031"/>
    </location>
</feature>
<feature type="region of interest" description="Disordered" evidence="6">
    <location>
        <begin position="2629"/>
        <end position="2654"/>
    </location>
</feature>
<dbReference type="SUPFAM" id="SSF53335">
    <property type="entry name" value="S-adenosyl-L-methionine-dependent methyltransferases"/>
    <property type="match status" value="1"/>
</dbReference>
<feature type="compositionally biased region" description="Low complexity" evidence="6">
    <location>
        <begin position="176"/>
        <end position="190"/>
    </location>
</feature>
<feature type="transmembrane region" description="Helical" evidence="7">
    <location>
        <begin position="4740"/>
        <end position="4759"/>
    </location>
</feature>
<dbReference type="PANTHER" id="PTHR30238:SF0">
    <property type="entry name" value="THYLAKOID MEMBRANE PROTEIN TERC, CHLOROPLASTIC"/>
    <property type="match status" value="1"/>
</dbReference>
<feature type="compositionally biased region" description="Basic and acidic residues" evidence="6">
    <location>
        <begin position="82"/>
        <end position="97"/>
    </location>
</feature>
<feature type="transmembrane region" description="Helical" evidence="7">
    <location>
        <begin position="5138"/>
        <end position="5159"/>
    </location>
</feature>
<feature type="region of interest" description="Disordered" evidence="6">
    <location>
        <begin position="298"/>
        <end position="317"/>
    </location>
</feature>
<dbReference type="PANTHER" id="PTHR30238">
    <property type="entry name" value="MEMBRANE BOUND PREDICTED REDOX MODULATOR"/>
    <property type="match status" value="1"/>
</dbReference>
<dbReference type="RefSeq" id="WP_285490178.1">
    <property type="nucleotide sequence ID" value="NZ_BSTI01000027.1"/>
</dbReference>
<feature type="compositionally biased region" description="Basic and acidic residues" evidence="6">
    <location>
        <begin position="4437"/>
        <end position="4446"/>
    </location>
</feature>
<feature type="transmembrane region" description="Helical" evidence="7">
    <location>
        <begin position="4502"/>
        <end position="4525"/>
    </location>
</feature>
<feature type="transmembrane region" description="Helical" evidence="7">
    <location>
        <begin position="4982"/>
        <end position="5002"/>
    </location>
</feature>
<feature type="transmembrane region" description="Helical" evidence="7">
    <location>
        <begin position="5302"/>
        <end position="5323"/>
    </location>
</feature>
<dbReference type="Pfam" id="PF13365">
    <property type="entry name" value="Trypsin_2"/>
    <property type="match status" value="1"/>
</dbReference>
<proteinExistence type="inferred from homology"/>
<dbReference type="InterPro" id="IPR018392">
    <property type="entry name" value="LysM"/>
</dbReference>
<dbReference type="EMBL" id="BSTI01000027">
    <property type="protein sequence ID" value="GLY70830.1"/>
    <property type="molecule type" value="Genomic_DNA"/>
</dbReference>
<feature type="region of interest" description="Disordered" evidence="6">
    <location>
        <begin position="1437"/>
        <end position="1476"/>
    </location>
</feature>
<feature type="transmembrane region" description="Helical" evidence="7">
    <location>
        <begin position="5043"/>
        <end position="5061"/>
    </location>
</feature>
<feature type="transmembrane region" description="Helical" evidence="7">
    <location>
        <begin position="5520"/>
        <end position="5538"/>
    </location>
</feature>
<feature type="transmembrane region" description="Helical" evidence="7">
    <location>
        <begin position="5790"/>
        <end position="5806"/>
    </location>
</feature>
<feature type="compositionally biased region" description="Basic and acidic residues" evidence="6">
    <location>
        <begin position="1327"/>
        <end position="1343"/>
    </location>
</feature>
<gene>
    <name evidence="9" type="ORF">Atai01_74490</name>
</gene>
<feature type="transmembrane region" description="Helical" evidence="7">
    <location>
        <begin position="5192"/>
        <end position="5214"/>
    </location>
</feature>
<feature type="transmembrane region" description="Helical" evidence="7">
    <location>
        <begin position="4091"/>
        <end position="4108"/>
    </location>
</feature>
<feature type="compositionally biased region" description="Polar residues" evidence="6">
    <location>
        <begin position="153"/>
        <end position="167"/>
    </location>
</feature>
<feature type="transmembrane region" description="Helical" evidence="7">
    <location>
        <begin position="5362"/>
        <end position="5378"/>
    </location>
</feature>
<feature type="region of interest" description="Disordered" evidence="6">
    <location>
        <begin position="4385"/>
        <end position="4448"/>
    </location>
</feature>
<feature type="transmembrane region" description="Helical" evidence="7">
    <location>
        <begin position="4472"/>
        <end position="4496"/>
    </location>
</feature>
<reference evidence="9" key="1">
    <citation type="submission" date="2023-03" db="EMBL/GenBank/DDBJ databases">
        <title>Amycolatopsis taiwanensis NBRC 103393.</title>
        <authorList>
            <person name="Ichikawa N."/>
            <person name="Sato H."/>
            <person name="Tonouchi N."/>
        </authorList>
    </citation>
    <scope>NUCLEOTIDE SEQUENCE</scope>
    <source>
        <strain evidence="9">NBRC 103393</strain>
    </source>
</reference>
<feature type="transmembrane region" description="Helical" evidence="7">
    <location>
        <begin position="2411"/>
        <end position="2434"/>
    </location>
</feature>
<evidence type="ECO:0000256" key="2">
    <source>
        <dbReference type="ARBA" id="ARBA00007511"/>
    </source>
</evidence>
<organism evidence="9 10">
    <name type="scientific">Amycolatopsis taiwanensis</name>
    <dbReference type="NCBI Taxonomy" id="342230"/>
    <lineage>
        <taxon>Bacteria</taxon>
        <taxon>Bacillati</taxon>
        <taxon>Actinomycetota</taxon>
        <taxon>Actinomycetes</taxon>
        <taxon>Pseudonocardiales</taxon>
        <taxon>Pseudonocardiaceae</taxon>
        <taxon>Amycolatopsis</taxon>
    </lineage>
</organism>
<feature type="transmembrane region" description="Helical" evidence="7">
    <location>
        <begin position="4706"/>
        <end position="4728"/>
    </location>
</feature>
<dbReference type="InterPro" id="IPR043504">
    <property type="entry name" value="Peptidase_S1_PA_chymotrypsin"/>
</dbReference>
<dbReference type="SUPFAM" id="SSF54106">
    <property type="entry name" value="LysM domain"/>
    <property type="match status" value="1"/>
</dbReference>
<sequence length="6019" mass="645298">MGSATAPSGAPRRDEGHALVSLLRRVLLVFGVSAAGALAMWVLFALSGMGTGSASAATPPHASMAVGGGALQAKTKNNDTSTKTKTDTTKTKTDTTKTPKPKTTPPKPKKASQGPSCQEAATMTGNLGACGGKPATSKPATVSKPPAKRDTQVVAQPTRTTTPTLNNEPRGGGNSTRPVTKTPKPATKKPSQGPSCQEAATMTGNLGACGGKPATPASKVPVKKKTPTTPTLNNEPRGGGNSTTPASKKTPAPKKTTTKKPSQSPSCQEAATMTGNLGACGSAKPKPRDDVGADIQQTTVTQPRKKNTHAQPQANGSCAKTNGTVACNGKVVDKDGTTYTTRCGGAANPCPRRIELEGADGGKVKCTLPKCKSELPGPGADPKKHRATCETTSATAAACGLRRGPDGQLSYRATGDYKINNGRGTTITGKTGVGGVSDKRKVTTHCESDCTERGGGRKTTVRGGGDIEHTLPTGKGAPGMTTCQATGKNGTCRTDDRGKNQYQNCKGADGCRVTHIYRNPNGGPRTDGLYAGSACEVSGKGECHGRSGKDRRDQAGTDVRTLLLAGNKDGSNRGGACQTSGCPAEKNPFKSSRGNADLAELLDPTFQRQEDAKSGAVAPSHRDIASLQYLGLQSDDRYTSKKYDNTLRSPEIKDLLKAAGDGRFSKAELARLKPELGKINGQLDKLRKQGLDVESWAAKQGLLQAAHFANWTDPGIRDADQLAAKDRRVLSQLVPGYDPQRAPTQKDLDQAAATAKSTLNNYLGSGAQERDKLNRTYAPKVDKLAERINDYQRDVKKAGTLDRAEWTRLDKQRRDILADQKKLLADLGKAELAAQRRIDQALQPLHRQDIAFADADGNGKLAANLKAANDLLNGLGKAVTAASKVKGKDAGAITDLTRRLSKAANLDYNATRDGAKGPTTRLALPSSLLPDRKLALDSAKNLPAYQQYLKNKGAAEPLLRNFSKDDLADTAAHYQVGEFERKFMPKNTEDLKTAVSGIDPKTLNPNAPDYNEKLYQRSTALANVFKNEGGPVAKGGFSPADVFKLASRLPEDQKRDLVRQFGMERPDPNGPTAKINALTSLFTLGTDKVKVPDGPNAEFARNLLRDMPGVFASLPFSNGALGEAGARQFYSNLLGKPAAVKNLFDRDKMKADPAGTLLKASPLSLLAPVGDRLPGETGLQHYARTQQGTGTIVTGAVNTYNRITDSQKLRNDYYQRPLSTFLEDVGTASLVLPVAGAGVKAALGGIRGSAAAAGAAARSGLGRAATTGDKRVPGLEPPRLGPVRGVPVGMKTTTPRFAEPGPVSVKAVRPPKTPDPVRTTTPPARTTAREPGPKVTKAEPDADAKAAAARAKSNDWKVRRGILADLGKRVASWPVNEARMIKHNPGKYLGQRLSQRVLPAVVAAKLLLSPAAVDASALAKPSVTQAVQTVAERPVPSAVGKAAPKTEAQMRPAGRPLRDAESAPNAPNKPILPESPQWTSQALQPRFRFDDGPDWASDGARLTGFGSGFRNSLERKAPDQQLAKRADTLDPYVPTAEELRIAAETGQPPGGVRRLNLGAGRNPMPGAANVDLPERSHTKGLPLNEFTPGMLGADAAKLPFPANSFDEVHAINPYEFEPVSPEVAKVLRPGGKLYVSGHPRNKTITPPKDLAGLELAATSSLLDVHRFGQPTRVNGSPLSLHGNEVTYIYRKPSEPGPAAVRPLDPDTEIRPLAKVLRDWDGTPLTREQLGLGPEGTPLPDNAQRVPRDEVATELRQQGHEAGFLDDVLAFTAGDRIHVFDERATEIAGHLRAGRLTEDDVAELFRHERDQHGPGTPVRPHAEDERQVAAPFVRARANAPATPPGRDLALGIRKAGLRKFAEDHGFEHFLDIETWQEAISKVRRVLADETATLHVRLDGMAGDTPEEKLLGAYQRGSVPDRNGQARWFTTEREMYYLGLSIRRGERDWSSIVFYLGDDVVPIARPAQWPGAPGSPGSGGGAVGPDRPRQPPSAGPAAVSTRPVRADDTRRHVISERGPPASIVMPGENWNNRALVAAVAWILGLDPKDPLITLAISAMIASVGEPVTETSATSPVGTPLAPLESRHYRVPDGVLPAGFGTGWELITSPARPGQEILTGVRRADSAIDPNLLREMGNRTVAVNTSNMFGSGFVLGDGLVLTAEHVISGRRPDEIRVNGLPVTRVHQATWPELYGSDFDPVFHRGWRNSTPLADIAILEVPDIKGFAALRVAGDVTAGQEVWWGGYPQHQPVVAAGPVWFDFASHVRIATASAPGASGSAVLAGDGVVGPLAAGKTDTTLVVGPDVLARLLVLRLPRRAKDFLGPNRIRAIESRIDRKTSLLDQVHARFTTGPMAIAPIVLLAKPGGLIEAGFWVVTAVVGAGLAVLTLRDPVKRLWQPIRSRAPPVFTRLTKALLGISVLIAAAGSAAFGALLRVYRIVQRRATGPSTAVRRGPGRGKLDVVAERVGIAIAAAVTIGIVLANFPGRHDQPVPRRQQPPVTQTPAQRDHVRLIVTEVRPRYLKVHPGDMLTRLARGLGIGVNQLAGANPKRFPTVASRDRINPDERFRIPARQRHGRWRVRTGESLGDVADRFGLSRKQILAANPGITQHNLRPGDRLVIHTIRIKRQVVTPDQQPGPRHTYNIPVPTPSPSRTAVPPLAPTARAPPWPWLVLSGLVTALAAGFLLRRHFRRPVRTAAHTRLLDAHAANTYWRDRVAQKRRWVRALVDQLMHGSPELGYGLSQKKAISLVAAITGLPPAEVKTIWRTGNEPFLLIPELAPRIKYLTRDQVERLVREHAAYLDEKLREAGEELAQARIALPGVELPEPEGPVAGPKPVHPGWLDRRPHGRGRLRAVADAARAAAGPLDEATTALLDAKHAATEADVAYHRRRALVPHAAPRLGVAKTAKLLDLSTGEVAGNLSTGLAQLPAAGNDAELARRLKAETRRLRAALLAATEQVDLAEATYRQRRTEYVDALRAPLLAASKLGVPNQKLAAVTALPVNTVSRITGRFEFTRDADLYKPLVDGVLRPVLSRLSWLGGRLPAARPEFGALDSRDLRKLGARLAKLDVSEDAISAFLAPLREFDDVVDVHHHPSDYSHARGTSIARVVRWQRDRRKPGQSWYGMVWFSSIPQSGRSLAAGGGTFYYMQPEPSRRGIVFGDRVLGMRGNFSDVRLFDARERLDADERWMVQPGISGHRMDIPGAGGYVQAMLIAHPGVALLLAETTLEKEAVTRLLGRMAARAVNPAYREYLGLLLAAAALIRGDIDAGKTDPASLPRPLRTVLTGQNVNGIGWRGHFVLNDHLPALRTLLAVNHPRAAASLPERAPDLFDRDFLYNNDFVELLEALAETGQILILHNDAGKARLWPTGHFRKGPPDERNLLPVLALLSRPEFRRPGKQVNVIYAHMGLGKWSTLSHEHLDLIDWILARPELTHIQFDVSWNDVAQHINATPALRAHFVRLVAKHPERFLLGTDSVKPESRPQYLRHYHEMERVFRDIERLTEGEVLADGTVVPAPGERILAGLMHGNAIRLLDDLRRPGERTGLPGNAKGRGRQWALDELSVPVGDPRGSWAEVVAELPAARRDEVWRWYHRQLDLGHVAHPEHARGAGNWRDNAQVRDLLGWHNAVDTAGPSTANPWPLRWHAVKSGARALADEFRHRRDSRPVRNRLRPVATGDRLGVRVTTEELVATGYATVLFGQTSWGRRSPVEAKGLVDRIQRMVAVVERSQLAAERGIRGLRTWFTERTRLGWLAFWTGAAILAHMAFQLEPAATTLIVLNAWAYLIKGMLTGARLAHTQDVRVNGEAMMERGRVDPRGLYREYRRVRRQLAREITPGRGRGYAEIVARIEETSGRPFAELAGEIERDGDLDVAALLPRVTGNRRDARLEDLVVAVMLQVYDDLFRQLITDVHAYRSVPLPARHPQELMQEKLLDAYSVWTDMVNRLTGVQATGFTALNPHSGLPGKASHAVLALSWLVNFYAQYQLIGLTSGLAQLMNALYAIASAILGFVAVGSAIAGLAGHNVSGTIRNRRLQHLGYWPLTGANLALTAGAVLTGSWATFAAALPLTVGAAIVMWLGFTAELGLGRPAARKGPVANALVVIGLVAFGLLNSGLAPALAVAGSLTAMVVWLSPRPIAWLRGRRSARPTLPEEYGLAKPIGARQARGSPTGPRLSRAERRQLAATLREPAEPTGHALFDALAERALAAIAEQVEGRRTGSRTKALLLRYGTVGSRGPPRLVLHHLAEGIVEPRTGRVAYAAWRQGRWALHVYATSPEGFAHEIAEAVIAPLLGLARRQRHTFAVLIERGVGGQRVPGYRRLTRRALDDLRAAPDAELRRMAEEYDAGAVHRDLRSRFWNEDVLRRTAIAFASDVRKAIGITLYESSHTYRKSPQSPEHGPAIPGSSVDAATPPAQPGGHGDGAANSVPEDGYNRGPPQADQRDPKDHRYGGAVGVRVKVVPEPVRRPVLRTVARILGRVALVGLAAVITLALLAGPAAASVAATAGAPAATGLLVPVLLATAGIRALIVRRVLAHRRVATWKATAKPAGPDVIAPWIDELRARERELRTAVNGWPQRYRPAGRQAVRWLREASNAAPRSRPESLVADRELTGLTLAGRRALAGDRHQFATLHRLRKVFGVAPRGSPWQVLGRTHARQLRELAREHLGPAPAPRWQAEPGLVELGRAVLASLATPIGLAVLAGAAGAIGWWLGFSPGTIGLGLGGFAAVGAWHRWSARTGTARWAVVAAVTLAVAALLGVFAGQAKAEVPATRFPAAKKSTVDVWTKMHGQRGESARSIARSLPGTSRRALIAANPRAFDDDGKLRAGTWLRIPHGWRGTVRIAPGYTYWQASKDFRLRGKPIPLGKWLRANEWRPTRLPIGAPMRVPGGKGGPEPHVDTGSRQRINDEPGVQTTGKPATQNPPAARPGTGGRDTTGPPLLLRIIGWLNTVLFVAVFARGLAGAVRRAHGVRRQTPWRDGDSRSHRVWFGVAKHLAPGLSLAGAYAMTVLELATHGVVAAGLLGSTAFFGAFVGVRMLTPLWQRYSWRALALAGMATLAAGYELYTVAHGLVPLLVSAFLVGFGAGGYSPLTDTVARLTQHAARGSRFAETMDALVWTAIALVIPVALMIQQAGIAVTVPSVQALVGHASAAVVAGVAALVFLTMPSVRTSDADEPAATTGNDDLGPARQYRVTRLIAGVLARIGAQITMFDVVWRHLMPETGAEGLNKLYTVSIFGGGLVVLALGLRADRIRARTTESAAQERTFLGRRAVVFLRRAVLAMAGGAAALMLGAVLGGPALLAGIGVHAWTGEVGSTFALVVAAAFLADRAVTDAAFRKNQEHYLRGGRFPASRRATAFGAMNSRKMLVQAIVGFVGTGAVWLTGPIGWAALILVVSLDNLRLIGLLAKASPDELSTQSPSTKDGTMQRGLAARIRARAPPPGAVLAISGALSLLGGAVLAHSVLFLAGWTGVAQLVTIISAGFIGFVAVLATLLRRAQVKRDNGMIGGLGNKGPPSPGRAAKQLAMFVAAALAFGAGAWLFAGPTSAGEFLAGYLTEYTLSVDNLFVFALLIARHRVPDRLQAKALTIGIALAAVFRGVFILLGAVVIAKFSFAFFAFGALLLWKAYTQVRGGGDEAPKDGRLAALLGKVLPRTTEYGDGKLFARVGGKLAATPMLFVVSALGATDLLFALDSIPAIFGITQQPLLVFASNMFALLGLRQLYFLILGLLERLEYLKYGLAAILGFIGAKLMLEGLHIELPGGPLTSLAVIFGVLAITALPNTPVWPWLRAHRRPVVLVVSVLAALALLAADSAQGALAAVIAGGLGGLPGRDASVSLPDLTSADRAAFDAFVRESSIEDTVLSGKGTQLVQLSRTAAREQLGEAAARMVLHLWRDGHGWRLGMFAETLAEITGLVREGLLPPDFLDQLIDAQLKVWLRRRDGIAIDDPRPALLARFIEARAVAAAQEEPTTVSKKVTGTQKGGRFPTPGASRLPRTEGGVKMETSFVDRCPKRPAGRGGPWLL</sequence>
<feature type="region of interest" description="Disordered" evidence="6">
    <location>
        <begin position="4876"/>
        <end position="4931"/>
    </location>
</feature>
<feature type="transmembrane region" description="Helical" evidence="7">
    <location>
        <begin position="5108"/>
        <end position="5126"/>
    </location>
</feature>
<evidence type="ECO:0000256" key="6">
    <source>
        <dbReference type="SAM" id="MobiDB-lite"/>
    </source>
</evidence>
<comment type="similarity">
    <text evidence="2">Belongs to the TerC family.</text>
</comment>
<feature type="transmembrane region" description="Helical" evidence="7">
    <location>
        <begin position="4680"/>
        <end position="4700"/>
    </location>
</feature>
<dbReference type="InterPro" id="IPR036779">
    <property type="entry name" value="LysM_dom_sf"/>
</dbReference>
<evidence type="ECO:0000256" key="3">
    <source>
        <dbReference type="ARBA" id="ARBA00022692"/>
    </source>
</evidence>
<dbReference type="InterPro" id="IPR036259">
    <property type="entry name" value="MFS_trans_sf"/>
</dbReference>
<feature type="region of interest" description="Disordered" evidence="6">
    <location>
        <begin position="1259"/>
        <end position="1343"/>
    </location>
</feature>
<dbReference type="InterPro" id="IPR005496">
    <property type="entry name" value="Integral_membrane_TerC"/>
</dbReference>
<dbReference type="SUPFAM" id="SSF50494">
    <property type="entry name" value="Trypsin-like serine proteases"/>
    <property type="match status" value="1"/>
</dbReference>
<feature type="transmembrane region" description="Helical" evidence="7">
    <location>
        <begin position="5226"/>
        <end position="5243"/>
    </location>
</feature>
<feature type="region of interest" description="Disordered" evidence="6">
    <location>
        <begin position="70"/>
        <end position="270"/>
    </location>
</feature>
<dbReference type="Proteomes" id="UP001165136">
    <property type="component" value="Unassembled WGS sequence"/>
</dbReference>
<feature type="transmembrane region" description="Helical" evidence="7">
    <location>
        <begin position="4034"/>
        <end position="4053"/>
    </location>
</feature>
<dbReference type="Pfam" id="PF03741">
    <property type="entry name" value="TerC"/>
    <property type="match status" value="1"/>
</dbReference>